<organism evidence="1 2">
    <name type="scientific">Methylobacterium isbiliense</name>
    <dbReference type="NCBI Taxonomy" id="315478"/>
    <lineage>
        <taxon>Bacteria</taxon>
        <taxon>Pseudomonadati</taxon>
        <taxon>Pseudomonadota</taxon>
        <taxon>Alphaproteobacteria</taxon>
        <taxon>Hyphomicrobiales</taxon>
        <taxon>Methylobacteriaceae</taxon>
        <taxon>Methylobacterium</taxon>
    </lineage>
</organism>
<dbReference type="Proteomes" id="UP001055153">
    <property type="component" value="Unassembled WGS sequence"/>
</dbReference>
<evidence type="ECO:0000313" key="1">
    <source>
        <dbReference type="EMBL" id="GJE00021.1"/>
    </source>
</evidence>
<reference evidence="1" key="2">
    <citation type="submission" date="2021-08" db="EMBL/GenBank/DDBJ databases">
        <authorList>
            <person name="Tani A."/>
            <person name="Ola A."/>
            <person name="Ogura Y."/>
            <person name="Katsura K."/>
            <person name="Hayashi T."/>
        </authorList>
    </citation>
    <scope>NUCLEOTIDE SEQUENCE</scope>
    <source>
        <strain evidence="1">DSM 17168</strain>
    </source>
</reference>
<sequence length="32" mass="3539">MATLGLSLAEAMAMDWGELADWWGEAETLRGR</sequence>
<name>A0ABQ4SEB3_9HYPH</name>
<protein>
    <recommendedName>
        <fullName evidence="3">Phage tail protein</fullName>
    </recommendedName>
</protein>
<accession>A0ABQ4SEB3</accession>
<evidence type="ECO:0008006" key="3">
    <source>
        <dbReference type="Google" id="ProtNLM"/>
    </source>
</evidence>
<evidence type="ECO:0000313" key="2">
    <source>
        <dbReference type="Proteomes" id="UP001055153"/>
    </source>
</evidence>
<dbReference type="EMBL" id="BPQQ01000022">
    <property type="protein sequence ID" value="GJE00021.1"/>
    <property type="molecule type" value="Genomic_DNA"/>
</dbReference>
<comment type="caution">
    <text evidence="1">The sequence shown here is derived from an EMBL/GenBank/DDBJ whole genome shotgun (WGS) entry which is preliminary data.</text>
</comment>
<gene>
    <name evidence="1" type="ORF">GMJLKIPL_1939</name>
</gene>
<proteinExistence type="predicted"/>
<keyword evidence="2" id="KW-1185">Reference proteome</keyword>
<reference evidence="1" key="1">
    <citation type="journal article" date="2021" name="Front. Microbiol.">
        <title>Comprehensive Comparative Genomics and Phenotyping of Methylobacterium Species.</title>
        <authorList>
            <person name="Alessa O."/>
            <person name="Ogura Y."/>
            <person name="Fujitani Y."/>
            <person name="Takami H."/>
            <person name="Hayashi T."/>
            <person name="Sahin N."/>
            <person name="Tani A."/>
        </authorList>
    </citation>
    <scope>NUCLEOTIDE SEQUENCE</scope>
    <source>
        <strain evidence="1">DSM 17168</strain>
    </source>
</reference>